<gene>
    <name evidence="6" type="ORF">MAE02_64080</name>
</gene>
<dbReference type="FunFam" id="1.10.10.10:FF:000001">
    <property type="entry name" value="LysR family transcriptional regulator"/>
    <property type="match status" value="1"/>
</dbReference>
<organism evidence="6 7">
    <name type="scientific">Microvirga aerophila</name>
    <dbReference type="NCBI Taxonomy" id="670291"/>
    <lineage>
        <taxon>Bacteria</taxon>
        <taxon>Pseudomonadati</taxon>
        <taxon>Pseudomonadota</taxon>
        <taxon>Alphaproteobacteria</taxon>
        <taxon>Hyphomicrobiales</taxon>
        <taxon>Methylobacteriaceae</taxon>
        <taxon>Microvirga</taxon>
    </lineage>
</organism>
<dbReference type="Proteomes" id="UP000321085">
    <property type="component" value="Unassembled WGS sequence"/>
</dbReference>
<evidence type="ECO:0000256" key="2">
    <source>
        <dbReference type="ARBA" id="ARBA00023015"/>
    </source>
</evidence>
<reference evidence="6 7" key="1">
    <citation type="submission" date="2019-07" db="EMBL/GenBank/DDBJ databases">
        <title>Whole genome shotgun sequence of Microvirga aerophila NBRC 106136.</title>
        <authorList>
            <person name="Hosoyama A."/>
            <person name="Uohara A."/>
            <person name="Ohji S."/>
            <person name="Ichikawa N."/>
        </authorList>
    </citation>
    <scope>NUCLEOTIDE SEQUENCE [LARGE SCALE GENOMIC DNA]</scope>
    <source>
        <strain evidence="6 7">NBRC 106136</strain>
    </source>
</reference>
<evidence type="ECO:0000259" key="5">
    <source>
        <dbReference type="PROSITE" id="PS50931"/>
    </source>
</evidence>
<name>A0A512C3C5_9HYPH</name>
<dbReference type="RefSeq" id="WP_210250169.1">
    <property type="nucleotide sequence ID" value="NZ_BJYU01000232.1"/>
</dbReference>
<comment type="similarity">
    <text evidence="1">Belongs to the LysR transcriptional regulatory family.</text>
</comment>
<protein>
    <submittedName>
        <fullName evidence="6">Transcriptional regulator</fullName>
    </submittedName>
</protein>
<evidence type="ECO:0000313" key="6">
    <source>
        <dbReference type="EMBL" id="GEO18712.1"/>
    </source>
</evidence>
<dbReference type="PANTHER" id="PTHR30537">
    <property type="entry name" value="HTH-TYPE TRANSCRIPTIONAL REGULATOR"/>
    <property type="match status" value="1"/>
</dbReference>
<dbReference type="GO" id="GO:0006351">
    <property type="term" value="P:DNA-templated transcription"/>
    <property type="evidence" value="ECO:0007669"/>
    <property type="project" value="TreeGrafter"/>
</dbReference>
<feature type="domain" description="HTH lysR-type" evidence="5">
    <location>
        <begin position="1"/>
        <end position="59"/>
    </location>
</feature>
<proteinExistence type="inferred from homology"/>
<dbReference type="PROSITE" id="PS50931">
    <property type="entry name" value="HTH_LYSR"/>
    <property type="match status" value="1"/>
</dbReference>
<sequence>MDKLQAIRLFCLAVEAKSFASTAHDLDIAASVVSKAIAALEADLRFTLFHRSTRRLSLTEAGATYYESCRQILTELEEAEALARDGVVRARGTLRFGIHPAFRVALVRKLSNFLRQNPEVRIETVVTNAPSALLDEGLDVVLAIGDLVDSTFVARQLGWTTLLTCASPAYLKEHGRPEIPRQLATHRAIIPGRRDEASFARWAFTRGTEREDVDVPVGFVARDGIGIVDAAAGGLGVSRIYDLSATPFLQAGTLEPVLADWACGRKPVYGVFPSRRNVPAKVRLFLDFAQTLLAQTEGISLARSADAAEKTA</sequence>
<dbReference type="Gene3D" id="3.40.190.290">
    <property type="match status" value="1"/>
</dbReference>
<dbReference type="InterPro" id="IPR000847">
    <property type="entry name" value="LysR_HTH_N"/>
</dbReference>
<dbReference type="CDD" id="cd08422">
    <property type="entry name" value="PBP2_CrgA_like"/>
    <property type="match status" value="1"/>
</dbReference>
<keyword evidence="2" id="KW-0805">Transcription regulation</keyword>
<dbReference type="InterPro" id="IPR058163">
    <property type="entry name" value="LysR-type_TF_proteobact-type"/>
</dbReference>
<dbReference type="GO" id="GO:0043565">
    <property type="term" value="F:sequence-specific DNA binding"/>
    <property type="evidence" value="ECO:0007669"/>
    <property type="project" value="TreeGrafter"/>
</dbReference>
<dbReference type="GO" id="GO:0003700">
    <property type="term" value="F:DNA-binding transcription factor activity"/>
    <property type="evidence" value="ECO:0007669"/>
    <property type="project" value="InterPro"/>
</dbReference>
<dbReference type="InterPro" id="IPR036390">
    <property type="entry name" value="WH_DNA-bd_sf"/>
</dbReference>
<evidence type="ECO:0000256" key="1">
    <source>
        <dbReference type="ARBA" id="ARBA00009437"/>
    </source>
</evidence>
<dbReference type="Pfam" id="PF00126">
    <property type="entry name" value="HTH_1"/>
    <property type="match status" value="1"/>
</dbReference>
<dbReference type="AlphaFoldDB" id="A0A512C3C5"/>
<accession>A0A512C3C5</accession>
<dbReference type="InterPro" id="IPR036388">
    <property type="entry name" value="WH-like_DNA-bd_sf"/>
</dbReference>
<dbReference type="EMBL" id="BJYU01000232">
    <property type="protein sequence ID" value="GEO18712.1"/>
    <property type="molecule type" value="Genomic_DNA"/>
</dbReference>
<dbReference type="Pfam" id="PF03466">
    <property type="entry name" value="LysR_substrate"/>
    <property type="match status" value="1"/>
</dbReference>
<evidence type="ECO:0000313" key="7">
    <source>
        <dbReference type="Proteomes" id="UP000321085"/>
    </source>
</evidence>
<dbReference type="SUPFAM" id="SSF53850">
    <property type="entry name" value="Periplasmic binding protein-like II"/>
    <property type="match status" value="1"/>
</dbReference>
<dbReference type="SUPFAM" id="SSF46785">
    <property type="entry name" value="Winged helix' DNA-binding domain"/>
    <property type="match status" value="1"/>
</dbReference>
<keyword evidence="7" id="KW-1185">Reference proteome</keyword>
<evidence type="ECO:0000256" key="4">
    <source>
        <dbReference type="ARBA" id="ARBA00023163"/>
    </source>
</evidence>
<comment type="caution">
    <text evidence="6">The sequence shown here is derived from an EMBL/GenBank/DDBJ whole genome shotgun (WGS) entry which is preliminary data.</text>
</comment>
<dbReference type="PANTHER" id="PTHR30537:SF58">
    <property type="entry name" value="HTH-TYPE TRANSCRIPTIONAL REGULATOR PERR"/>
    <property type="match status" value="1"/>
</dbReference>
<keyword evidence="3" id="KW-0238">DNA-binding</keyword>
<dbReference type="InterPro" id="IPR005119">
    <property type="entry name" value="LysR_subst-bd"/>
</dbReference>
<keyword evidence="4" id="KW-0804">Transcription</keyword>
<evidence type="ECO:0000256" key="3">
    <source>
        <dbReference type="ARBA" id="ARBA00023125"/>
    </source>
</evidence>
<dbReference type="Gene3D" id="1.10.10.10">
    <property type="entry name" value="Winged helix-like DNA-binding domain superfamily/Winged helix DNA-binding domain"/>
    <property type="match status" value="1"/>
</dbReference>